<dbReference type="PANTHER" id="PTHR43712:SF2">
    <property type="entry name" value="O-METHYLTRANSFERASE CICE"/>
    <property type="match status" value="1"/>
</dbReference>
<evidence type="ECO:0000256" key="3">
    <source>
        <dbReference type="ARBA" id="ARBA00022691"/>
    </source>
</evidence>
<dbReference type="PROSITE" id="PS51683">
    <property type="entry name" value="SAM_OMT_II"/>
    <property type="match status" value="1"/>
</dbReference>
<evidence type="ECO:0000259" key="6">
    <source>
        <dbReference type="Pfam" id="PF08100"/>
    </source>
</evidence>
<dbReference type="Pfam" id="PF08100">
    <property type="entry name" value="Dimerisation"/>
    <property type="match status" value="1"/>
</dbReference>
<evidence type="ECO:0000256" key="2">
    <source>
        <dbReference type="ARBA" id="ARBA00022679"/>
    </source>
</evidence>
<evidence type="ECO:0000313" key="7">
    <source>
        <dbReference type="EMBL" id="BBY24923.1"/>
    </source>
</evidence>
<evidence type="ECO:0000313" key="8">
    <source>
        <dbReference type="Proteomes" id="UP000467130"/>
    </source>
</evidence>
<dbReference type="GO" id="GO:0046983">
    <property type="term" value="F:protein dimerization activity"/>
    <property type="evidence" value="ECO:0007669"/>
    <property type="project" value="InterPro"/>
</dbReference>
<reference evidence="7 8" key="1">
    <citation type="journal article" date="2019" name="Emerg. Microbes Infect.">
        <title>Comprehensive subspecies identification of 175 nontuberculous mycobacteria species based on 7547 genomic profiles.</title>
        <authorList>
            <person name="Matsumoto Y."/>
            <person name="Kinjo T."/>
            <person name="Motooka D."/>
            <person name="Nabeya D."/>
            <person name="Jung N."/>
            <person name="Uechi K."/>
            <person name="Horii T."/>
            <person name="Iida T."/>
            <person name="Fujita J."/>
            <person name="Nakamura S."/>
        </authorList>
    </citation>
    <scope>NUCLEOTIDE SEQUENCE [LARGE SCALE GENOMIC DNA]</scope>
    <source>
        <strain evidence="7 8">JCM 17783</strain>
    </source>
</reference>
<dbReference type="InterPro" id="IPR012967">
    <property type="entry name" value="COMT_dimerisation"/>
</dbReference>
<evidence type="ECO:0000256" key="1">
    <source>
        <dbReference type="ARBA" id="ARBA00022603"/>
    </source>
</evidence>
<dbReference type="Gene3D" id="1.10.287.1350">
    <property type="match status" value="1"/>
</dbReference>
<feature type="domain" description="O-methyltransferase C-terminal" evidence="5">
    <location>
        <begin position="136"/>
        <end position="343"/>
    </location>
</feature>
<dbReference type="Proteomes" id="UP000467130">
    <property type="component" value="Chromosome"/>
</dbReference>
<organism evidence="7 8">
    <name type="scientific">Mycobacterium stomatepiae</name>
    <dbReference type="NCBI Taxonomy" id="470076"/>
    <lineage>
        <taxon>Bacteria</taxon>
        <taxon>Bacillati</taxon>
        <taxon>Actinomycetota</taxon>
        <taxon>Actinomycetes</taxon>
        <taxon>Mycobacteriales</taxon>
        <taxon>Mycobacteriaceae</taxon>
        <taxon>Mycobacterium</taxon>
        <taxon>Mycobacterium simiae complex</taxon>
    </lineage>
</organism>
<evidence type="ECO:0000259" key="5">
    <source>
        <dbReference type="Pfam" id="PF00891"/>
    </source>
</evidence>
<dbReference type="Pfam" id="PF00891">
    <property type="entry name" value="Methyltransf_2"/>
    <property type="match status" value="1"/>
</dbReference>
<dbReference type="SUPFAM" id="SSF53335">
    <property type="entry name" value="S-adenosyl-L-methionine-dependent methyltransferases"/>
    <property type="match status" value="1"/>
</dbReference>
<dbReference type="KEGG" id="msto:MSTO_51280"/>
<dbReference type="InterPro" id="IPR001077">
    <property type="entry name" value="COMT_C"/>
</dbReference>
<dbReference type="PIRSF" id="PIRSF005739">
    <property type="entry name" value="O-mtase"/>
    <property type="match status" value="1"/>
</dbReference>
<dbReference type="Gene3D" id="3.40.50.150">
    <property type="entry name" value="Vaccinia Virus protein VP39"/>
    <property type="match status" value="1"/>
</dbReference>
<protein>
    <submittedName>
        <fullName evidence="7">Hydroxyneurosporene-O-methyltransferase</fullName>
    </submittedName>
</protein>
<sequence length="362" mass="39430">MLSPTLPPATFARAVDFVRHHVGQLHQRMVPPPAAMMEMITNAWAAQAITAAADLGIADALAKGPLSLDDLADAVDADADTVGRLLRGLISRGIFRCRHDGRYDLNPLADTLRSDSDVSLRAFARFVGSPQDREHWSHLTDSIRTGRAVVPELRGKPAFEYIVGEPELDEIFNQAMTDLSELEIPTVIAGYDFSRFGTIVDVAGGRGRLLAAILNATPQARGILFDQPHVVAGASSLLEEQGVADRVKVVEGSFFESVADGGDAYLLKHIIHDWPDDEAVQILGNIRKAAGVGKQVLILEFVMPRHNREFPGHWMDLEMHVVAGARERTPGQYGRLLSRVGFRLTRVVETASPLSIVEAVAV</sequence>
<keyword evidence="1 7" id="KW-0489">Methyltransferase</keyword>
<gene>
    <name evidence="7" type="ORF">MSTO_51280</name>
</gene>
<dbReference type="SUPFAM" id="SSF46785">
    <property type="entry name" value="Winged helix' DNA-binding domain"/>
    <property type="match status" value="1"/>
</dbReference>
<dbReference type="Gene3D" id="1.10.10.10">
    <property type="entry name" value="Winged helix-like DNA-binding domain superfamily/Winged helix DNA-binding domain"/>
    <property type="match status" value="1"/>
</dbReference>
<keyword evidence="2 7" id="KW-0808">Transferase</keyword>
<dbReference type="InterPro" id="IPR016461">
    <property type="entry name" value="COMT-like"/>
</dbReference>
<dbReference type="AlphaFoldDB" id="A0A7I7QF42"/>
<keyword evidence="3" id="KW-0949">S-adenosyl-L-methionine</keyword>
<dbReference type="InterPro" id="IPR036388">
    <property type="entry name" value="WH-like_DNA-bd_sf"/>
</dbReference>
<keyword evidence="8" id="KW-1185">Reference proteome</keyword>
<dbReference type="GO" id="GO:0032259">
    <property type="term" value="P:methylation"/>
    <property type="evidence" value="ECO:0007669"/>
    <property type="project" value="UniProtKB-KW"/>
</dbReference>
<feature type="domain" description="O-methyltransferase dimerisation" evidence="6">
    <location>
        <begin position="37"/>
        <end position="112"/>
    </location>
</feature>
<dbReference type="InterPro" id="IPR036390">
    <property type="entry name" value="WH_DNA-bd_sf"/>
</dbReference>
<feature type="active site" description="Proton acceptor" evidence="4">
    <location>
        <position position="272"/>
    </location>
</feature>
<dbReference type="EMBL" id="AP022587">
    <property type="protein sequence ID" value="BBY24923.1"/>
    <property type="molecule type" value="Genomic_DNA"/>
</dbReference>
<name>A0A7I7QF42_9MYCO</name>
<dbReference type="GO" id="GO:0008171">
    <property type="term" value="F:O-methyltransferase activity"/>
    <property type="evidence" value="ECO:0007669"/>
    <property type="project" value="InterPro"/>
</dbReference>
<dbReference type="InterPro" id="IPR029063">
    <property type="entry name" value="SAM-dependent_MTases_sf"/>
</dbReference>
<dbReference type="RefSeq" id="WP_163792851.1">
    <property type="nucleotide sequence ID" value="NZ_AP022587.1"/>
</dbReference>
<dbReference type="PANTHER" id="PTHR43712">
    <property type="entry name" value="PUTATIVE (AFU_ORTHOLOGUE AFUA_4G14580)-RELATED"/>
    <property type="match status" value="1"/>
</dbReference>
<evidence type="ECO:0000256" key="4">
    <source>
        <dbReference type="PIRSR" id="PIRSR005739-1"/>
    </source>
</evidence>
<proteinExistence type="predicted"/>
<accession>A0A7I7QF42</accession>